<evidence type="ECO:0000313" key="3">
    <source>
        <dbReference type="EMBL" id="CAF1222303.1"/>
    </source>
</evidence>
<evidence type="ECO:0000313" key="4">
    <source>
        <dbReference type="Proteomes" id="UP000663832"/>
    </source>
</evidence>
<accession>A0A813Q7X8</accession>
<dbReference type="Proteomes" id="UP000663832">
    <property type="component" value="Unassembled WGS sequence"/>
</dbReference>
<evidence type="ECO:0000313" key="1">
    <source>
        <dbReference type="EMBL" id="CAF0763416.1"/>
    </source>
</evidence>
<comment type="caution">
    <text evidence="1">The sequence shown here is derived from an EMBL/GenBank/DDBJ whole genome shotgun (WGS) entry which is preliminary data.</text>
</comment>
<name>A0A813Q7X8_9BILA</name>
<proteinExistence type="predicted"/>
<dbReference type="EMBL" id="CAJNOI010000007">
    <property type="protein sequence ID" value="CAF0763416.1"/>
    <property type="molecule type" value="Genomic_DNA"/>
</dbReference>
<dbReference type="EMBL" id="CAJNOM010000008">
    <property type="protein sequence ID" value="CAF0772134.1"/>
    <property type="molecule type" value="Genomic_DNA"/>
</dbReference>
<gene>
    <name evidence="1" type="ORF">BJG266_LOCUS3142</name>
    <name evidence="2" type="ORF">QVE165_LOCUS2672</name>
    <name evidence="3" type="ORF">QVE165_LOCUS26968</name>
</gene>
<dbReference type="AlphaFoldDB" id="A0A813Q7X8"/>
<dbReference type="EMBL" id="CAJNOM010000203">
    <property type="protein sequence ID" value="CAF1222303.1"/>
    <property type="molecule type" value="Genomic_DNA"/>
</dbReference>
<keyword evidence="4" id="KW-1185">Reference proteome</keyword>
<dbReference type="OrthoDB" id="10043710at2759"/>
<evidence type="ECO:0000313" key="2">
    <source>
        <dbReference type="EMBL" id="CAF0772134.1"/>
    </source>
</evidence>
<dbReference type="Proteomes" id="UP000663877">
    <property type="component" value="Unassembled WGS sequence"/>
</dbReference>
<protein>
    <submittedName>
        <fullName evidence="1">Uncharacterized protein</fullName>
    </submittedName>
</protein>
<organism evidence="1 5">
    <name type="scientific">Adineta steineri</name>
    <dbReference type="NCBI Taxonomy" id="433720"/>
    <lineage>
        <taxon>Eukaryota</taxon>
        <taxon>Metazoa</taxon>
        <taxon>Spiralia</taxon>
        <taxon>Gnathifera</taxon>
        <taxon>Rotifera</taxon>
        <taxon>Eurotatoria</taxon>
        <taxon>Bdelloidea</taxon>
        <taxon>Adinetida</taxon>
        <taxon>Adinetidae</taxon>
        <taxon>Adineta</taxon>
    </lineage>
</organism>
<evidence type="ECO:0000313" key="5">
    <source>
        <dbReference type="Proteomes" id="UP000663877"/>
    </source>
</evidence>
<reference evidence="1" key="1">
    <citation type="submission" date="2021-02" db="EMBL/GenBank/DDBJ databases">
        <authorList>
            <person name="Nowell W R."/>
        </authorList>
    </citation>
    <scope>NUCLEOTIDE SEQUENCE</scope>
</reference>
<sequence length="264" mass="31494">MSIKKTNDKDIFRNVVDIGLRMYGDGHCYPSCTVDYITEYCRQQLRLYILKHKQLMKICNNNRISFLNTLVYTSRHKKACIKRLQQFVQTKDRSITQQEELNNTIIKDKKLTITSRFTRICRQLHIPIDNNNSNESIISKLDHQRSRQYARLDAYYKSDELTANAYLLFVEKQHSSFNSLRSLSSIDIFYWLNINDFLFSKKSISNQDLRLAEICLFLIKEILLNLMDKVFQSSIPCQIQDIFRRQYVQNNRRLLFSGRKRIIH</sequence>